<dbReference type="GO" id="GO:0009253">
    <property type="term" value="P:peptidoglycan catabolic process"/>
    <property type="evidence" value="ECO:0007669"/>
    <property type="project" value="InterPro"/>
</dbReference>
<dbReference type="InterPro" id="IPR002053">
    <property type="entry name" value="Glyco_hydro_25"/>
</dbReference>
<dbReference type="GO" id="GO:0007165">
    <property type="term" value="P:signal transduction"/>
    <property type="evidence" value="ECO:0007669"/>
    <property type="project" value="TreeGrafter"/>
</dbReference>
<organism evidence="4 5">
    <name type="scientific">Pristionchus mayeri</name>
    <dbReference type="NCBI Taxonomy" id="1317129"/>
    <lineage>
        <taxon>Eukaryota</taxon>
        <taxon>Metazoa</taxon>
        <taxon>Ecdysozoa</taxon>
        <taxon>Nematoda</taxon>
        <taxon>Chromadorea</taxon>
        <taxon>Rhabditida</taxon>
        <taxon>Rhabditina</taxon>
        <taxon>Diplogasteromorpha</taxon>
        <taxon>Diplogasteroidea</taxon>
        <taxon>Neodiplogasteridae</taxon>
        <taxon>Pristionchus</taxon>
    </lineage>
</organism>
<evidence type="ECO:0000256" key="1">
    <source>
        <dbReference type="ARBA" id="ARBA00010646"/>
    </source>
</evidence>
<sequence length="217" mass="23555">MTRVALLFLVLGVSFSTAYLGIDTIAAISVSGFQCLKNNGYWFYIGRVGMQTGGIDNGGIQNIKNADAAGMGAVDAYIYPCKRSGCASAAQQVTNTVNALHNAGAQFGTLWLDIERDDDWPSDLNRNRQFITDMANQGRALGVRIGVYTNSYNWDAIVGNSWTGMASYDLWWANWNGQANFNNFSPFGGWTKPGMHQYAGDVGGACEVGNVDLSWFA</sequence>
<dbReference type="PROSITE" id="PS51904">
    <property type="entry name" value="GLYCOSYL_HYDROL_F25_2"/>
    <property type="match status" value="1"/>
</dbReference>
<gene>
    <name evidence="4" type="ORF">PMAYCL1PPCAC_03466</name>
</gene>
<protein>
    <recommendedName>
        <fullName evidence="6">Glycoside hydrolase</fullName>
    </recommendedName>
</protein>
<reference evidence="5" key="1">
    <citation type="submission" date="2022-10" db="EMBL/GenBank/DDBJ databases">
        <title>Genome assembly of Pristionchus species.</title>
        <authorList>
            <person name="Yoshida K."/>
            <person name="Sommer R.J."/>
        </authorList>
    </citation>
    <scope>NUCLEOTIDE SEQUENCE [LARGE SCALE GENOMIC DNA]</scope>
    <source>
        <strain evidence="5">RS5460</strain>
    </source>
</reference>
<dbReference type="GO" id="GO:0003796">
    <property type="term" value="F:lysozyme activity"/>
    <property type="evidence" value="ECO:0007669"/>
    <property type="project" value="InterPro"/>
</dbReference>
<feature type="chain" id="PRO_5042919278" description="Glycoside hydrolase" evidence="3">
    <location>
        <begin position="19"/>
        <end position="217"/>
    </location>
</feature>
<evidence type="ECO:0000313" key="4">
    <source>
        <dbReference type="EMBL" id="GMR33271.1"/>
    </source>
</evidence>
<dbReference type="CDD" id="cd06416">
    <property type="entry name" value="GH25_Lys1-like"/>
    <property type="match status" value="1"/>
</dbReference>
<dbReference type="GO" id="GO:0045087">
    <property type="term" value="P:innate immune response"/>
    <property type="evidence" value="ECO:0007669"/>
    <property type="project" value="TreeGrafter"/>
</dbReference>
<dbReference type="InterPro" id="IPR017853">
    <property type="entry name" value="GH"/>
</dbReference>
<dbReference type="AlphaFoldDB" id="A0AAN4Z3I5"/>
<evidence type="ECO:0000256" key="3">
    <source>
        <dbReference type="SAM" id="SignalP"/>
    </source>
</evidence>
<keyword evidence="2 3" id="KW-0732">Signal</keyword>
<dbReference type="GO" id="GO:0016998">
    <property type="term" value="P:cell wall macromolecule catabolic process"/>
    <property type="evidence" value="ECO:0007669"/>
    <property type="project" value="InterPro"/>
</dbReference>
<dbReference type="Proteomes" id="UP001328107">
    <property type="component" value="Unassembled WGS sequence"/>
</dbReference>
<dbReference type="Gene3D" id="3.20.20.80">
    <property type="entry name" value="Glycosidases"/>
    <property type="match status" value="1"/>
</dbReference>
<name>A0AAN4Z3I5_9BILA</name>
<comment type="similarity">
    <text evidence="1">Belongs to the glycosyl hydrolase 25 family.</text>
</comment>
<dbReference type="PANTHER" id="PTHR23208">
    <property type="entry name" value="LYSOZYME PROTEIN"/>
    <property type="match status" value="1"/>
</dbReference>
<dbReference type="PANTHER" id="PTHR23208:SF36">
    <property type="entry name" value="LYSOZYME-RELATED"/>
    <property type="match status" value="1"/>
</dbReference>
<proteinExistence type="inferred from homology"/>
<dbReference type="EMBL" id="BTRK01000001">
    <property type="protein sequence ID" value="GMR33271.1"/>
    <property type="molecule type" value="Genomic_DNA"/>
</dbReference>
<evidence type="ECO:0008006" key="6">
    <source>
        <dbReference type="Google" id="ProtNLM"/>
    </source>
</evidence>
<evidence type="ECO:0000256" key="2">
    <source>
        <dbReference type="ARBA" id="ARBA00022729"/>
    </source>
</evidence>
<keyword evidence="5" id="KW-1185">Reference proteome</keyword>
<dbReference type="InterPro" id="IPR051595">
    <property type="entry name" value="GH25_Enzymes"/>
</dbReference>
<evidence type="ECO:0000313" key="5">
    <source>
        <dbReference type="Proteomes" id="UP001328107"/>
    </source>
</evidence>
<feature type="signal peptide" evidence="3">
    <location>
        <begin position="1"/>
        <end position="18"/>
    </location>
</feature>
<accession>A0AAN4Z3I5</accession>
<dbReference type="SUPFAM" id="SSF51445">
    <property type="entry name" value="(Trans)glycosidases"/>
    <property type="match status" value="1"/>
</dbReference>
<comment type="caution">
    <text evidence="4">The sequence shown here is derived from an EMBL/GenBank/DDBJ whole genome shotgun (WGS) entry which is preliminary data.</text>
</comment>